<dbReference type="Proteomes" id="UP000286510">
    <property type="component" value="Unassembled WGS sequence"/>
</dbReference>
<organism evidence="2 3">
    <name type="scientific">Aphanomyces astaci</name>
    <name type="common">Crayfish plague agent</name>
    <dbReference type="NCBI Taxonomy" id="112090"/>
    <lineage>
        <taxon>Eukaryota</taxon>
        <taxon>Sar</taxon>
        <taxon>Stramenopiles</taxon>
        <taxon>Oomycota</taxon>
        <taxon>Saprolegniomycetes</taxon>
        <taxon>Saprolegniales</taxon>
        <taxon>Verrucalvaceae</taxon>
        <taxon>Aphanomyces</taxon>
    </lineage>
</organism>
<evidence type="ECO:0008006" key="4">
    <source>
        <dbReference type="Google" id="ProtNLM"/>
    </source>
</evidence>
<dbReference type="VEuPathDB" id="FungiDB:H257_02000"/>
<proteinExistence type="predicted"/>
<accession>A0A418E306</accession>
<evidence type="ECO:0000313" key="2">
    <source>
        <dbReference type="EMBL" id="RHZ04753.1"/>
    </source>
</evidence>
<gene>
    <name evidence="2" type="ORF">DYB26_015556</name>
</gene>
<feature type="region of interest" description="Disordered" evidence="1">
    <location>
        <begin position="290"/>
        <end position="310"/>
    </location>
</feature>
<comment type="caution">
    <text evidence="2">The sequence shown here is derived from an EMBL/GenBank/DDBJ whole genome shotgun (WGS) entry which is preliminary data.</text>
</comment>
<protein>
    <recommendedName>
        <fullName evidence="4">Myb/SANT-like domain-containing protein</fullName>
    </recommendedName>
</protein>
<reference evidence="2 3" key="1">
    <citation type="submission" date="2018-08" db="EMBL/GenBank/DDBJ databases">
        <title>Aphanomyces genome sequencing and annotation.</title>
        <authorList>
            <person name="Minardi D."/>
            <person name="Oidtmann B."/>
            <person name="Van Der Giezen M."/>
            <person name="Studholme D.J."/>
        </authorList>
    </citation>
    <scope>NUCLEOTIDE SEQUENCE [LARGE SCALE GENOMIC DNA]</scope>
    <source>
        <strain evidence="2 3">FDL457</strain>
    </source>
</reference>
<dbReference type="Gene3D" id="1.10.10.60">
    <property type="entry name" value="Homeodomain-like"/>
    <property type="match status" value="1"/>
</dbReference>
<evidence type="ECO:0000313" key="3">
    <source>
        <dbReference type="Proteomes" id="UP000286510"/>
    </source>
</evidence>
<dbReference type="AlphaFoldDB" id="A0A418E306"/>
<evidence type="ECO:0000256" key="1">
    <source>
        <dbReference type="SAM" id="MobiDB-lite"/>
    </source>
</evidence>
<sequence>MAASTKTKTPTKKELIERLARLEAAGQVSNQESSSSPNVPLSDKNKLWTVDMVQVLLELRLRAYGPPFQGSKSNQQLSILWQKIAMRLSIVTGVVVSQTSAKAKYHSLKQEYSRVAQATGNNADEGVEYPAYWEHMVGYLSDNNGLGDNELGSSGDGMENAMVANDGDSWTEPVIVAADDRPSKRQKPGHRFHEVRFYDFHDLTHVTVRAGRADAKHLARGRVSVVVRQVVHGHRNAVDDTKHGVVEERCVALAKEPSVMVCRRLYAFCSDISFLRGLVNYYSESLELLPSDDSSDDAPSSSFSSGLSSN</sequence>
<dbReference type="EMBL" id="QUTF01017247">
    <property type="protein sequence ID" value="RHZ04753.1"/>
    <property type="molecule type" value="Genomic_DNA"/>
</dbReference>
<name>A0A418E306_APHAT</name>